<dbReference type="Gene3D" id="3.60.20.40">
    <property type="match status" value="1"/>
</dbReference>
<gene>
    <name evidence="1" type="ORF">FA14DRAFT_163389</name>
</gene>
<dbReference type="STRING" id="1280837.A0A316VQ11"/>
<keyword evidence="2" id="KW-1185">Reference proteome</keyword>
<dbReference type="Pfam" id="PF01019">
    <property type="entry name" value="G_glu_transpept"/>
    <property type="match status" value="1"/>
</dbReference>
<dbReference type="InterPro" id="IPR043137">
    <property type="entry name" value="GGT_ssub_C"/>
</dbReference>
<evidence type="ECO:0000313" key="2">
    <source>
        <dbReference type="Proteomes" id="UP000245771"/>
    </source>
</evidence>
<organism evidence="1 2">
    <name type="scientific">Meira miltonrushii</name>
    <dbReference type="NCBI Taxonomy" id="1280837"/>
    <lineage>
        <taxon>Eukaryota</taxon>
        <taxon>Fungi</taxon>
        <taxon>Dikarya</taxon>
        <taxon>Basidiomycota</taxon>
        <taxon>Ustilaginomycotina</taxon>
        <taxon>Exobasidiomycetes</taxon>
        <taxon>Exobasidiales</taxon>
        <taxon>Brachybasidiaceae</taxon>
        <taxon>Meira</taxon>
    </lineage>
</organism>
<name>A0A316VQ11_9BASI</name>
<dbReference type="SUPFAM" id="SSF56235">
    <property type="entry name" value="N-terminal nucleophile aminohydrolases (Ntn hydrolases)"/>
    <property type="match status" value="1"/>
</dbReference>
<dbReference type="PRINTS" id="PR01210">
    <property type="entry name" value="GGTRANSPTASE"/>
</dbReference>
<accession>A0A316VQ11</accession>
<protein>
    <submittedName>
        <fullName evidence="1">Gamma-glutamyltranspeptidase</fullName>
    </submittedName>
</protein>
<dbReference type="RefSeq" id="XP_025357867.1">
    <property type="nucleotide sequence ID" value="XM_025499817.1"/>
</dbReference>
<dbReference type="AlphaFoldDB" id="A0A316VQ11"/>
<proteinExistence type="predicted"/>
<dbReference type="PANTHER" id="PTHR43881">
    <property type="entry name" value="GAMMA-GLUTAMYLTRANSPEPTIDASE (AFU_ORTHOLOGUE AFUA_4G13580)"/>
    <property type="match status" value="1"/>
</dbReference>
<dbReference type="InParanoid" id="A0A316VQ11"/>
<dbReference type="InterPro" id="IPR052896">
    <property type="entry name" value="GGT-like_enzyme"/>
</dbReference>
<sequence>MHFIVIEKLRPGQTPFGVGPFASRRSTVMGTKGIASSSNPLASAAGIKILEQGGNAADAAIAVAAALNVTEPCSTGIGGDAFCLFWNAKDKTVKGLNGSGRSPGKLTLESLKKQGLKQIPLTSVHSVTVPGTAASWVDTRERFGSGKLTLSQILAPAISLAEDGFPVHEFTGQAWTGSEEKLKTSSPNGGEMLLPNGKAPKAGDIMRLPNLAKTFRTLAEGGKEAFYRGRIAEAIVEVCKSLGGCMKLDDLEHHLSVGTEPIEPISYEYGASKEGAGDAVTLHECPPNGQGLVALIALGILDALQRDGKVPDLTKLEHNSPEYLHALIEALRFGFADAHQYIADPHYGGSDRVKGLLSRSYLDERAKLYNPSKQVEIEHGNPPYSSDTVYMTCSDSEGNACSFIQSNYAGFGSCIIPKGCGFTLANRCCTFRFEENYPNSVGPRKRPYNTIIPAMATKRGQDGKPELFLSYGVMGGFMQPQGHVQVLLNLLRGYTPQAAIDAPRFCIGAGTPDQGAMDSTVYMENGIDEKTIEELNKKGHLAKPAKTWNERVVFGRGQIIARIKTDVHHSTDKGWAWAAGSDPRADGCAIAQI</sequence>
<dbReference type="Gene3D" id="1.10.246.130">
    <property type="match status" value="1"/>
</dbReference>
<dbReference type="EMBL" id="KZ819602">
    <property type="protein sequence ID" value="PWN37565.1"/>
    <property type="molecule type" value="Genomic_DNA"/>
</dbReference>
<dbReference type="Proteomes" id="UP000245771">
    <property type="component" value="Unassembled WGS sequence"/>
</dbReference>
<reference evidence="1 2" key="1">
    <citation type="journal article" date="2018" name="Mol. Biol. Evol.">
        <title>Broad Genomic Sampling Reveals a Smut Pathogenic Ancestry of the Fungal Clade Ustilaginomycotina.</title>
        <authorList>
            <person name="Kijpornyongpan T."/>
            <person name="Mondo S.J."/>
            <person name="Barry K."/>
            <person name="Sandor L."/>
            <person name="Lee J."/>
            <person name="Lipzen A."/>
            <person name="Pangilinan J."/>
            <person name="LaButti K."/>
            <person name="Hainaut M."/>
            <person name="Henrissat B."/>
            <person name="Grigoriev I.V."/>
            <person name="Spatafora J.W."/>
            <person name="Aime M.C."/>
        </authorList>
    </citation>
    <scope>NUCLEOTIDE SEQUENCE [LARGE SCALE GENOMIC DNA]</scope>
    <source>
        <strain evidence="1 2">MCA 3882</strain>
    </source>
</reference>
<dbReference type="PANTHER" id="PTHR43881:SF1">
    <property type="entry name" value="GAMMA-GLUTAMYLTRANSPEPTIDASE (AFU_ORTHOLOGUE AFUA_4G13580)"/>
    <property type="match status" value="1"/>
</dbReference>
<dbReference type="OrthoDB" id="2015213at2759"/>
<dbReference type="InterPro" id="IPR043138">
    <property type="entry name" value="GGT_lsub"/>
</dbReference>
<dbReference type="InterPro" id="IPR029055">
    <property type="entry name" value="Ntn_hydrolases_N"/>
</dbReference>
<evidence type="ECO:0000313" key="1">
    <source>
        <dbReference type="EMBL" id="PWN37565.1"/>
    </source>
</evidence>
<dbReference type="GeneID" id="37021598"/>